<dbReference type="Proteomes" id="UP001342418">
    <property type="component" value="Chromosome"/>
</dbReference>
<protein>
    <recommendedName>
        <fullName evidence="3">Peroxiredoxin</fullName>
    </recommendedName>
</protein>
<name>A0ABY5MHS0_9HYPH</name>
<keyword evidence="2" id="KW-1185">Reference proteome</keyword>
<evidence type="ECO:0000313" key="1">
    <source>
        <dbReference type="EMBL" id="UUP16585.1"/>
    </source>
</evidence>
<dbReference type="SUPFAM" id="SSF75169">
    <property type="entry name" value="DsrEFH-like"/>
    <property type="match status" value="1"/>
</dbReference>
<proteinExistence type="predicted"/>
<dbReference type="RefSeq" id="WP_338528997.1">
    <property type="nucleotide sequence ID" value="NZ_CP030941.1"/>
</dbReference>
<sequence>MANPTEELVVLITHGADHELSSVAFTIANGGITAGLKVSVFLTSAAVDLVRKRAIDMTHVEPLEPLPSLIGDFLERGGTLWACTPCVKARGYEEADLIDGVIITGASPMHERIKAGAATLSF</sequence>
<accession>A0ABY5MHS0</accession>
<evidence type="ECO:0008006" key="3">
    <source>
        <dbReference type="Google" id="ProtNLM"/>
    </source>
</evidence>
<dbReference type="Pfam" id="PF02635">
    <property type="entry name" value="DsrE"/>
    <property type="match status" value="1"/>
</dbReference>
<dbReference type="Gene3D" id="3.40.1260.10">
    <property type="entry name" value="DsrEFH-like"/>
    <property type="match status" value="1"/>
</dbReference>
<dbReference type="InterPro" id="IPR027396">
    <property type="entry name" value="DsrEFH-like"/>
</dbReference>
<organism evidence="1 2">
    <name type="scientific">Nitratireductor thuwali</name>
    <dbReference type="NCBI Taxonomy" id="2267699"/>
    <lineage>
        <taxon>Bacteria</taxon>
        <taxon>Pseudomonadati</taxon>
        <taxon>Pseudomonadota</taxon>
        <taxon>Alphaproteobacteria</taxon>
        <taxon>Hyphomicrobiales</taxon>
        <taxon>Phyllobacteriaceae</taxon>
        <taxon>Nitratireductor</taxon>
    </lineage>
</organism>
<gene>
    <name evidence="1" type="ORF">NTH_01032</name>
</gene>
<dbReference type="InterPro" id="IPR003787">
    <property type="entry name" value="Sulphur_relay_DsrE/F-like"/>
</dbReference>
<evidence type="ECO:0000313" key="2">
    <source>
        <dbReference type="Proteomes" id="UP001342418"/>
    </source>
</evidence>
<dbReference type="EMBL" id="CP030941">
    <property type="protein sequence ID" value="UUP16585.1"/>
    <property type="molecule type" value="Genomic_DNA"/>
</dbReference>
<reference evidence="1 2" key="1">
    <citation type="submission" date="2018-07" db="EMBL/GenBank/DDBJ databases">
        <title>Genome sequence of Nitratireductor thuwali#1536.</title>
        <authorList>
            <person name="Michoud G."/>
            <person name="Merlino G."/>
            <person name="Sefrji F.O."/>
            <person name="Daffonchio D."/>
        </authorList>
    </citation>
    <scope>NUCLEOTIDE SEQUENCE [LARGE SCALE GENOMIC DNA]</scope>
    <source>
        <strain evidence="2">Nit1536</strain>
    </source>
</reference>